<dbReference type="EMBL" id="HBGN01028176">
    <property type="protein sequence ID" value="CAD9344137.1"/>
    <property type="molecule type" value="Transcribed_RNA"/>
</dbReference>
<evidence type="ECO:0000256" key="4">
    <source>
        <dbReference type="ARBA" id="ARBA00022989"/>
    </source>
</evidence>
<keyword evidence="6 7" id="KW-0472">Membrane</keyword>
<dbReference type="InterPro" id="IPR010420">
    <property type="entry name" value="CASTOR/POLLUX/SYM8_dom"/>
</dbReference>
<proteinExistence type="predicted"/>
<evidence type="ECO:0000313" key="9">
    <source>
        <dbReference type="EMBL" id="CAD9344137.1"/>
    </source>
</evidence>
<keyword evidence="5" id="KW-0406">Ion transport</keyword>
<evidence type="ECO:0000259" key="8">
    <source>
        <dbReference type="Pfam" id="PF06241"/>
    </source>
</evidence>
<protein>
    <recommendedName>
        <fullName evidence="8">CASTOR/POLLUX/SYM8 ion channel conserved domain-containing protein</fullName>
    </recommendedName>
</protein>
<reference evidence="9" key="1">
    <citation type="submission" date="2021-01" db="EMBL/GenBank/DDBJ databases">
        <authorList>
            <person name="Corre E."/>
            <person name="Pelletier E."/>
            <person name="Niang G."/>
            <person name="Scheremetjew M."/>
            <person name="Finn R."/>
            <person name="Kale V."/>
            <person name="Holt S."/>
            <person name="Cochrane G."/>
            <person name="Meng A."/>
            <person name="Brown T."/>
            <person name="Cohen L."/>
        </authorList>
    </citation>
    <scope>NUCLEOTIDE SEQUENCE</scope>
    <source>
        <strain evidence="9">Pop2</strain>
    </source>
</reference>
<evidence type="ECO:0000256" key="1">
    <source>
        <dbReference type="ARBA" id="ARBA00004127"/>
    </source>
</evidence>
<evidence type="ECO:0000256" key="5">
    <source>
        <dbReference type="ARBA" id="ARBA00023065"/>
    </source>
</evidence>
<dbReference type="Pfam" id="PF06241">
    <property type="entry name" value="Castor_Poll_mid"/>
    <property type="match status" value="1"/>
</dbReference>
<organism evidence="9">
    <name type="scientific">Ditylum brightwellii</name>
    <dbReference type="NCBI Taxonomy" id="49249"/>
    <lineage>
        <taxon>Eukaryota</taxon>
        <taxon>Sar</taxon>
        <taxon>Stramenopiles</taxon>
        <taxon>Ochrophyta</taxon>
        <taxon>Bacillariophyta</taxon>
        <taxon>Mediophyceae</taxon>
        <taxon>Lithodesmiophycidae</taxon>
        <taxon>Lithodesmiales</taxon>
        <taxon>Lithodesmiaceae</taxon>
        <taxon>Ditylum</taxon>
    </lineage>
</organism>
<dbReference type="PANTHER" id="PTHR31563">
    <property type="entry name" value="ION CHANNEL POLLUX-RELATED"/>
    <property type="match status" value="1"/>
</dbReference>
<comment type="subcellular location">
    <subcellularLocation>
        <location evidence="1">Endomembrane system</location>
        <topology evidence="1">Multi-pass membrane protein</topology>
    </subcellularLocation>
</comment>
<evidence type="ECO:0000256" key="7">
    <source>
        <dbReference type="SAM" id="Phobius"/>
    </source>
</evidence>
<evidence type="ECO:0000256" key="6">
    <source>
        <dbReference type="ARBA" id="ARBA00023136"/>
    </source>
</evidence>
<dbReference type="InterPro" id="IPR044849">
    <property type="entry name" value="CASTOR/POLLUX/SYM8-like"/>
</dbReference>
<feature type="domain" description="CASTOR/POLLUX/SYM8 ion channel conserved" evidence="8">
    <location>
        <begin position="362"/>
        <end position="457"/>
    </location>
</feature>
<dbReference type="GO" id="GO:0006811">
    <property type="term" value="P:monoatomic ion transport"/>
    <property type="evidence" value="ECO:0007669"/>
    <property type="project" value="UniProtKB-KW"/>
</dbReference>
<evidence type="ECO:0000256" key="2">
    <source>
        <dbReference type="ARBA" id="ARBA00022448"/>
    </source>
</evidence>
<dbReference type="AlphaFoldDB" id="A0A6U3T4A8"/>
<dbReference type="GO" id="GO:0012505">
    <property type="term" value="C:endomembrane system"/>
    <property type="evidence" value="ECO:0007669"/>
    <property type="project" value="UniProtKB-SubCell"/>
</dbReference>
<evidence type="ECO:0000256" key="3">
    <source>
        <dbReference type="ARBA" id="ARBA00022692"/>
    </source>
</evidence>
<feature type="transmembrane region" description="Helical" evidence="7">
    <location>
        <begin position="58"/>
        <end position="76"/>
    </location>
</feature>
<gene>
    <name evidence="9" type="ORF">DBRI1063_LOCUS18202</name>
</gene>
<name>A0A6U3T4A8_9STRA</name>
<sequence length="811" mass="90870">MEEESMRTADERLPSLSSVADGMIEMIERPSEDIAKGCVVEASKEVITEHEHVAFVSYFARALLLSWVCLIVRFAVSEIRVARQKCKRNNELKFTWVELFQYRLEHHFSTSKWAKPMLLLSATSILILVGGAMLAIVTTNEDFTFDSDSAWIAWTYVADPGTHADAEGTAVRFVSFCITIGGMLVFALMIGIISDEISGRVDDLKEGKSRVIESNHTLMLGWSDKSLAIIEQIALANESEGGGYIVVLADMSKVEMEQQLNHAMDSNERPLKLLGTTVVFRSGNPIMEHELSKVGVSTARAIIALSPMGVEPDEADSTMVRQVLALNSCELSAHIVVEMQDIDNKALITMVSPDNVEVVVAHDIIGRLMIQCAREPGLAHVIESLLGFDGDEFYFENWEKLTGCTFFEVTCRFDDAVPIGVKKASGYIDINPPNDYVIQENDRILCLAEDNDTYTANDGSFLSKCIVLSQKLKAAKMTIPRRGKEKLLFCGWRRDMADMIVQLDEYVAPGSELWLFNQVPASERVELLKDKDNKDEVRCSHLAIKNVVGNPIVRRHLKILNAVDNNGEALNEVSTVDQFDSILILSDEDASTCEDSDSRSIATLLIIQDVQRNLIDKKKKLMMDEKMNSSSSSETITAKVLPITTVDGDTTDMNNNTNENDDETEYLCHEHKCVPISEILDTRTRSLLSVVGCTGYVMSNHIVSLWMSQVAEDRDMNAVLSELLSAKGCETYIRSVDHYIHISSCQEEEQKAVYCFWDLALLARQRREVAIGYKPHNMEWRDSTDLILNPPNKNVPRVWDMKDMLLVIAFD</sequence>
<dbReference type="Gene3D" id="3.40.50.720">
    <property type="entry name" value="NAD(P)-binding Rossmann-like Domain"/>
    <property type="match status" value="1"/>
</dbReference>
<feature type="transmembrane region" description="Helical" evidence="7">
    <location>
        <begin position="117"/>
        <end position="137"/>
    </location>
</feature>
<accession>A0A6U3T4A8</accession>
<feature type="transmembrane region" description="Helical" evidence="7">
    <location>
        <begin position="173"/>
        <end position="193"/>
    </location>
</feature>
<keyword evidence="3 7" id="KW-0812">Transmembrane</keyword>
<keyword evidence="4 7" id="KW-1133">Transmembrane helix</keyword>
<keyword evidence="2" id="KW-0813">Transport</keyword>
<dbReference type="PANTHER" id="PTHR31563:SF10">
    <property type="entry name" value="ION CHANNEL POLLUX-RELATED"/>
    <property type="match status" value="1"/>
</dbReference>